<dbReference type="GO" id="GO:0008173">
    <property type="term" value="F:RNA methyltransferase activity"/>
    <property type="evidence" value="ECO:0007669"/>
    <property type="project" value="InterPro"/>
</dbReference>
<dbReference type="Gene3D" id="3.40.1280.10">
    <property type="match status" value="1"/>
</dbReference>
<dbReference type="KEGG" id="sbf:JCM31447_04810"/>
<accession>A0A4P2VJJ5</accession>
<evidence type="ECO:0000259" key="4">
    <source>
        <dbReference type="Pfam" id="PF00588"/>
    </source>
</evidence>
<dbReference type="NCBIfam" id="TIGR00186">
    <property type="entry name" value="rRNA_methyl_3"/>
    <property type="match status" value="1"/>
</dbReference>
<dbReference type="GO" id="GO:0003723">
    <property type="term" value="F:RNA binding"/>
    <property type="evidence" value="ECO:0007669"/>
    <property type="project" value="InterPro"/>
</dbReference>
<protein>
    <recommendedName>
        <fullName evidence="4">tRNA/rRNA methyltransferase SpoU type domain-containing protein</fullName>
    </recommendedName>
</protein>
<keyword evidence="2" id="KW-0808">Transferase</keyword>
<gene>
    <name evidence="5" type="ORF">JCM31447_04810</name>
</gene>
<dbReference type="CDD" id="cd18103">
    <property type="entry name" value="SpoU-like_RlmB"/>
    <property type="match status" value="1"/>
</dbReference>
<evidence type="ECO:0000256" key="2">
    <source>
        <dbReference type="ARBA" id="ARBA00022679"/>
    </source>
</evidence>
<dbReference type="OrthoDB" id="9785673at2"/>
<keyword evidence="1" id="KW-0489">Methyltransferase</keyword>
<dbReference type="SUPFAM" id="SSF75217">
    <property type="entry name" value="alpha/beta knot"/>
    <property type="match status" value="1"/>
</dbReference>
<feature type="compositionally biased region" description="Basic and acidic residues" evidence="3">
    <location>
        <begin position="1"/>
        <end position="18"/>
    </location>
</feature>
<evidence type="ECO:0000256" key="1">
    <source>
        <dbReference type="ARBA" id="ARBA00022603"/>
    </source>
</evidence>
<evidence type="ECO:0000256" key="3">
    <source>
        <dbReference type="SAM" id="MobiDB-lite"/>
    </source>
</evidence>
<dbReference type="InterPro" id="IPR001537">
    <property type="entry name" value="SpoU_MeTrfase"/>
</dbReference>
<evidence type="ECO:0000313" key="6">
    <source>
        <dbReference type="Proteomes" id="UP000291236"/>
    </source>
</evidence>
<dbReference type="GO" id="GO:0032259">
    <property type="term" value="P:methylation"/>
    <property type="evidence" value="ECO:0007669"/>
    <property type="project" value="UniProtKB-KW"/>
</dbReference>
<dbReference type="PANTHER" id="PTHR46429:SF2">
    <property type="entry name" value="TRNA_RRNA METHYLTRANSFERASE"/>
    <property type="match status" value="1"/>
</dbReference>
<dbReference type="GO" id="GO:0005829">
    <property type="term" value="C:cytosol"/>
    <property type="evidence" value="ECO:0007669"/>
    <property type="project" value="TreeGrafter"/>
</dbReference>
<dbReference type="PANTHER" id="PTHR46429">
    <property type="entry name" value="23S RRNA (GUANOSINE-2'-O-)-METHYLTRANSFERASE RLMB"/>
    <property type="match status" value="1"/>
</dbReference>
<dbReference type="GO" id="GO:0006396">
    <property type="term" value="P:RNA processing"/>
    <property type="evidence" value="ECO:0007669"/>
    <property type="project" value="InterPro"/>
</dbReference>
<sequence>MVFRKREERSPKREERVGKAKQSSRSQRGEKPSFSRESARKSDDSHKKPQRTERSNRSERPLRTERSTRTERPVRTERPQNPRSRFTREVKEGRSTLEKSANFSKRPERRERSNDRAPRELFIWGRRTVEAFLSNLHQNKEIDNQKYTLHIIVDKAGKAPSQLKPAVESSQLLGIKVIPHTSAEETWPLADAAEDLNHQRVCLKIPEYPTQNIVDAIEFIKSANENSEHGCVGLVLDQIQDPRNFGAIIRSAAFFGLKFIVYGNDRQADITSLVLKTSAGGAFSIALIPTVNINRALIQLKEAGSWIAGAALSEDATSLNDLPKDRTWVAVMGNEGKGLRNEVIKNCDYVVKIPGGHGTVDSLNVSVATGVLVHSLNK</sequence>
<evidence type="ECO:0000313" key="5">
    <source>
        <dbReference type="EMBL" id="BBH52044.1"/>
    </source>
</evidence>
<dbReference type="Proteomes" id="UP000291236">
    <property type="component" value="Chromosome"/>
</dbReference>
<dbReference type="InterPro" id="IPR029028">
    <property type="entry name" value="Alpha/beta_knot_MTases"/>
</dbReference>
<dbReference type="RefSeq" id="WP_130606143.1">
    <property type="nucleotide sequence ID" value="NZ_AP019368.1"/>
</dbReference>
<dbReference type="Pfam" id="PF00588">
    <property type="entry name" value="SpoU_methylase"/>
    <property type="match status" value="1"/>
</dbReference>
<feature type="region of interest" description="Disordered" evidence="3">
    <location>
        <begin position="1"/>
        <end position="115"/>
    </location>
</feature>
<feature type="compositionally biased region" description="Basic and acidic residues" evidence="3">
    <location>
        <begin position="27"/>
        <end position="97"/>
    </location>
</feature>
<dbReference type="InterPro" id="IPR004441">
    <property type="entry name" value="rRNA_MeTrfase_TrmH"/>
</dbReference>
<feature type="domain" description="tRNA/rRNA methyltransferase SpoU type" evidence="4">
    <location>
        <begin position="234"/>
        <end position="373"/>
    </location>
</feature>
<reference evidence="5 6" key="1">
    <citation type="submission" date="2018-12" db="EMBL/GenBank/DDBJ databases">
        <title>Rubrispira sanarue gen. nov., sp., nov., a member of the order Silvanigrellales, isolated from a brackish lake in Hamamatsu Japan.</title>
        <authorList>
            <person name="Maejima Y."/>
            <person name="Iino T."/>
            <person name="Muraguchi Y."/>
            <person name="Fukuda K."/>
            <person name="Nojiri H."/>
            <person name="Ohkuma M."/>
            <person name="Moriuchi R."/>
            <person name="Dohra H."/>
            <person name="Kimbara K."/>
            <person name="Shintani M."/>
        </authorList>
    </citation>
    <scope>NUCLEOTIDE SEQUENCE [LARGE SCALE GENOMIC DNA]</scope>
    <source>
        <strain evidence="5 6">RF1110005</strain>
    </source>
</reference>
<organism evidence="5 6">
    <name type="scientific">Fluviispira sanaruensis</name>
    <dbReference type="NCBI Taxonomy" id="2493639"/>
    <lineage>
        <taxon>Bacteria</taxon>
        <taxon>Pseudomonadati</taxon>
        <taxon>Bdellovibrionota</taxon>
        <taxon>Oligoflexia</taxon>
        <taxon>Silvanigrellales</taxon>
        <taxon>Silvanigrellaceae</taxon>
        <taxon>Fluviispira</taxon>
    </lineage>
</organism>
<name>A0A4P2VJJ5_FLUSA</name>
<dbReference type="InterPro" id="IPR029026">
    <property type="entry name" value="tRNA_m1G_MTases_N"/>
</dbReference>
<dbReference type="AlphaFoldDB" id="A0A4P2VJJ5"/>
<feature type="compositionally biased region" description="Basic and acidic residues" evidence="3">
    <location>
        <begin position="105"/>
        <end position="115"/>
    </location>
</feature>
<dbReference type="EMBL" id="AP019368">
    <property type="protein sequence ID" value="BBH52044.1"/>
    <property type="molecule type" value="Genomic_DNA"/>
</dbReference>
<keyword evidence="6" id="KW-1185">Reference proteome</keyword>
<proteinExistence type="predicted"/>